<dbReference type="EMBL" id="BKCJ010965435">
    <property type="protein sequence ID" value="GFC55483.1"/>
    <property type="molecule type" value="Genomic_DNA"/>
</dbReference>
<evidence type="ECO:0000256" key="1">
    <source>
        <dbReference type="SAM" id="MobiDB-lite"/>
    </source>
</evidence>
<comment type="caution">
    <text evidence="2">The sequence shown here is derived from an EMBL/GenBank/DDBJ whole genome shotgun (WGS) entry which is preliminary data.</text>
</comment>
<dbReference type="AlphaFoldDB" id="A0A699Q090"/>
<reference evidence="2" key="1">
    <citation type="journal article" date="2019" name="Sci. Rep.">
        <title>Draft genome of Tanacetum cinerariifolium, the natural source of mosquito coil.</title>
        <authorList>
            <person name="Yamashiro T."/>
            <person name="Shiraishi A."/>
            <person name="Satake H."/>
            <person name="Nakayama K."/>
        </authorList>
    </citation>
    <scope>NUCLEOTIDE SEQUENCE</scope>
</reference>
<evidence type="ECO:0000313" key="2">
    <source>
        <dbReference type="EMBL" id="GFC55483.1"/>
    </source>
</evidence>
<feature type="region of interest" description="Disordered" evidence="1">
    <location>
        <begin position="1"/>
        <end position="24"/>
    </location>
</feature>
<organism evidence="2">
    <name type="scientific">Tanacetum cinerariifolium</name>
    <name type="common">Dalmatian daisy</name>
    <name type="synonym">Chrysanthemum cinerariifolium</name>
    <dbReference type="NCBI Taxonomy" id="118510"/>
    <lineage>
        <taxon>Eukaryota</taxon>
        <taxon>Viridiplantae</taxon>
        <taxon>Streptophyta</taxon>
        <taxon>Embryophyta</taxon>
        <taxon>Tracheophyta</taxon>
        <taxon>Spermatophyta</taxon>
        <taxon>Magnoliopsida</taxon>
        <taxon>eudicotyledons</taxon>
        <taxon>Gunneridae</taxon>
        <taxon>Pentapetalae</taxon>
        <taxon>asterids</taxon>
        <taxon>campanulids</taxon>
        <taxon>Asterales</taxon>
        <taxon>Asteraceae</taxon>
        <taxon>Asteroideae</taxon>
        <taxon>Anthemideae</taxon>
        <taxon>Anthemidinae</taxon>
        <taxon>Tanacetum</taxon>
    </lineage>
</organism>
<protein>
    <submittedName>
        <fullName evidence="2">Uncharacterized protein</fullName>
    </submittedName>
</protein>
<accession>A0A699Q090</accession>
<gene>
    <name evidence="2" type="ORF">Tci_827453</name>
</gene>
<proteinExistence type="predicted"/>
<name>A0A699Q090_TANCI</name>
<sequence length="113" mass="12961">MSESPEPRRGRPELPRKKDPERKTIFKRLERMYSIGSETMGRVCPHTRMTQDVSQTIVVAGTLRAITRAPALEEYSLPLRNIITKERPHTGQKLYQKVKVAQEDTESQGQKKG</sequence>